<keyword evidence="1" id="KW-0472">Membrane</keyword>
<reference evidence="2 3" key="1">
    <citation type="journal article" date="2024" name="Plant J.">
        <title>Genome sequences and population genomics reveal climatic adaptation and genomic divergence between two closely related sweetgum species.</title>
        <authorList>
            <person name="Xu W.Q."/>
            <person name="Ren C.Q."/>
            <person name="Zhang X.Y."/>
            <person name="Comes H.P."/>
            <person name="Liu X.H."/>
            <person name="Li Y.G."/>
            <person name="Kettle C.J."/>
            <person name="Jalonen R."/>
            <person name="Gaisberger H."/>
            <person name="Ma Y.Z."/>
            <person name="Qiu Y.X."/>
        </authorList>
    </citation>
    <scope>NUCLEOTIDE SEQUENCE [LARGE SCALE GENOMIC DNA]</scope>
    <source>
        <strain evidence="2">Hangzhou</strain>
    </source>
</reference>
<dbReference type="EMBL" id="JBBPBK010000005">
    <property type="protein sequence ID" value="KAK9285513.1"/>
    <property type="molecule type" value="Genomic_DNA"/>
</dbReference>
<proteinExistence type="predicted"/>
<comment type="caution">
    <text evidence="2">The sequence shown here is derived from an EMBL/GenBank/DDBJ whole genome shotgun (WGS) entry which is preliminary data.</text>
</comment>
<keyword evidence="1" id="KW-1133">Transmembrane helix</keyword>
<protein>
    <submittedName>
        <fullName evidence="2">Uncharacterized protein</fullName>
    </submittedName>
</protein>
<name>A0AAP0RUY4_LIQFO</name>
<evidence type="ECO:0000313" key="2">
    <source>
        <dbReference type="EMBL" id="KAK9285513.1"/>
    </source>
</evidence>
<organism evidence="2 3">
    <name type="scientific">Liquidambar formosana</name>
    <name type="common">Formosan gum</name>
    <dbReference type="NCBI Taxonomy" id="63359"/>
    <lineage>
        <taxon>Eukaryota</taxon>
        <taxon>Viridiplantae</taxon>
        <taxon>Streptophyta</taxon>
        <taxon>Embryophyta</taxon>
        <taxon>Tracheophyta</taxon>
        <taxon>Spermatophyta</taxon>
        <taxon>Magnoliopsida</taxon>
        <taxon>eudicotyledons</taxon>
        <taxon>Gunneridae</taxon>
        <taxon>Pentapetalae</taxon>
        <taxon>Saxifragales</taxon>
        <taxon>Altingiaceae</taxon>
        <taxon>Liquidambar</taxon>
    </lineage>
</organism>
<keyword evidence="1" id="KW-0812">Transmembrane</keyword>
<dbReference type="Proteomes" id="UP001415857">
    <property type="component" value="Unassembled WGS sequence"/>
</dbReference>
<sequence length="271" mass="30395">MPANTLCCWRYASVIVIVIVIPIIFFVDTVPDCHLIFIDDQLGETCRVNREPLVTYIPDSNLGTQVYTIYLYGSFDEDVPKLRCPREAVTEVNVHIGKVIFKDLKTVLKHNTPDDCRVTHFLLEYEPRYRTWARVSLPLHLQPLLKDKQVASRRVKISKGGAQIVQEALSKTRRNFLRSQPLISAQGNTSGGNQRPASVPVASILSSSSTWILIDDVPSISISTVQAFPTPSSSQEAWGPVQPSKKIKTKVRLLDFIPTDLSEVDQFIGHL</sequence>
<feature type="transmembrane region" description="Helical" evidence="1">
    <location>
        <begin position="7"/>
        <end position="27"/>
    </location>
</feature>
<keyword evidence="3" id="KW-1185">Reference proteome</keyword>
<evidence type="ECO:0000313" key="3">
    <source>
        <dbReference type="Proteomes" id="UP001415857"/>
    </source>
</evidence>
<accession>A0AAP0RUY4</accession>
<dbReference type="AlphaFoldDB" id="A0AAP0RUY4"/>
<gene>
    <name evidence="2" type="ORF">L1049_024707</name>
</gene>
<evidence type="ECO:0000256" key="1">
    <source>
        <dbReference type="SAM" id="Phobius"/>
    </source>
</evidence>